<feature type="region of interest" description="Disordered" evidence="6">
    <location>
        <begin position="502"/>
        <end position="521"/>
    </location>
</feature>
<evidence type="ECO:0000256" key="6">
    <source>
        <dbReference type="SAM" id="MobiDB-lite"/>
    </source>
</evidence>
<dbReference type="GO" id="GO:0005891">
    <property type="term" value="C:voltage-gated calcium channel complex"/>
    <property type="evidence" value="ECO:0007669"/>
    <property type="project" value="TreeGrafter"/>
</dbReference>
<dbReference type="AlphaFoldDB" id="A0A250XLI6"/>
<feature type="compositionally biased region" description="Basic and acidic residues" evidence="6">
    <location>
        <begin position="616"/>
        <end position="627"/>
    </location>
</feature>
<sequence>LQVTYCITFVFKDVIQCPLHTHHSSTPLSIACSSFQHSFVHRMLIIPALLCPSHTHHSSIPLSIACSSFQYSFVHRMLIIPALLCQVNRCSPSPVVAALYFCIYMAVCTYLVLQLVIAVIIDNIENQNKIESMAVTQKHIQAFVDSWEELDVEGSGFIDANNMTTLLQAVPTPMGVKGRDRHSKCIQDIVMSIQVPLRNQRIHFLETLHALAGRVAGADVPADQEFTIHDRLIQKLPKDEIPPKYSVGDYYAALHVKTNIKGFLVRNTLEPVFKQYEEDLQEEFKVEEEEKKFPLMRKDDVGSSNTAATDQQKQQPGIQKVPTLRRMTTLTLAEKQALGITVHKHDIEAAKAMMQAEEEQEAADHDGVPVKEKYDWDQDYGQWNATPIPEGEEGSGTIDTPSQIRSVFQSAHYSLEGNAEKFSGSIPASRSSLSAKEASGGCITHQDTSPAALVPSEAALRALTPSGSIRGDSRLSRSPSVRVDSKPQRPLYPALGRVASHRISSSQLPDMPPGAGSLRGRRTSSIDQLTAIAGAAVIQPESSWQRTTPSESRFVLPKPVIPPVNPIPPQLPSLMVSSGGSELRATASPITFGPSVDLGSTGKGTGGSEISASSDSQEHLAFEAKSG</sequence>
<feature type="region of interest" description="Disordered" evidence="6">
    <location>
        <begin position="381"/>
        <end position="400"/>
    </location>
</feature>
<reference evidence="9 10" key="1">
    <citation type="submission" date="2017-08" db="EMBL/GenBank/DDBJ databases">
        <title>Acidophilic green algal genome provides insights into adaptation to an acidic environment.</title>
        <authorList>
            <person name="Hirooka S."/>
            <person name="Hirose Y."/>
            <person name="Kanesaki Y."/>
            <person name="Higuchi S."/>
            <person name="Fujiwara T."/>
            <person name="Onuma R."/>
            <person name="Era A."/>
            <person name="Ohbayashi R."/>
            <person name="Uzuka A."/>
            <person name="Nozaki H."/>
            <person name="Yoshikawa H."/>
            <person name="Miyagishima S.Y."/>
        </authorList>
    </citation>
    <scope>NUCLEOTIDE SEQUENCE [LARGE SCALE GENOMIC DNA]</scope>
    <source>
        <strain evidence="9 10">NIES-2499</strain>
    </source>
</reference>
<evidence type="ECO:0000313" key="9">
    <source>
        <dbReference type="EMBL" id="GAX83896.1"/>
    </source>
</evidence>
<keyword evidence="7" id="KW-0472">Membrane</keyword>
<evidence type="ECO:0000256" key="5">
    <source>
        <dbReference type="ARBA" id="ARBA00023303"/>
    </source>
</evidence>
<keyword evidence="10" id="KW-1185">Reference proteome</keyword>
<feature type="region of interest" description="Disordered" evidence="6">
    <location>
        <begin position="289"/>
        <end position="321"/>
    </location>
</feature>
<keyword evidence="5" id="KW-0407">Ion channel</keyword>
<feature type="non-terminal residue" evidence="9">
    <location>
        <position position="1"/>
    </location>
</feature>
<keyword evidence="1" id="KW-0813">Transport</keyword>
<feature type="region of interest" description="Disordered" evidence="6">
    <location>
        <begin position="463"/>
        <end position="488"/>
    </location>
</feature>
<keyword evidence="4" id="KW-0325">Glycoprotein</keyword>
<evidence type="ECO:0000256" key="3">
    <source>
        <dbReference type="ARBA" id="ARBA00023065"/>
    </source>
</evidence>
<dbReference type="GO" id="GO:0008331">
    <property type="term" value="F:high voltage-gated calcium channel activity"/>
    <property type="evidence" value="ECO:0007669"/>
    <property type="project" value="TreeGrafter"/>
</dbReference>
<dbReference type="Proteomes" id="UP000232323">
    <property type="component" value="Unassembled WGS sequence"/>
</dbReference>
<evidence type="ECO:0000256" key="1">
    <source>
        <dbReference type="ARBA" id="ARBA00022448"/>
    </source>
</evidence>
<evidence type="ECO:0000313" key="10">
    <source>
        <dbReference type="Proteomes" id="UP000232323"/>
    </source>
</evidence>
<comment type="caution">
    <text evidence="9">The sequence shown here is derived from an EMBL/GenBank/DDBJ whole genome shotgun (WGS) entry which is preliminary data.</text>
</comment>
<dbReference type="InterPro" id="IPR050599">
    <property type="entry name" value="VDCC_alpha-1_subunit"/>
</dbReference>
<feature type="domain" description="EF-hand" evidence="8">
    <location>
        <begin position="138"/>
        <end position="173"/>
    </location>
</feature>
<feature type="compositionally biased region" description="Basic and acidic residues" evidence="6">
    <location>
        <begin position="289"/>
        <end position="301"/>
    </location>
</feature>
<gene>
    <name evidence="9" type="ORF">CEUSTIGMA_g11321.t1</name>
</gene>
<dbReference type="PANTHER" id="PTHR45628:SF7">
    <property type="entry name" value="VOLTAGE-DEPENDENT CALCIUM CHANNEL TYPE A SUBUNIT ALPHA-1"/>
    <property type="match status" value="1"/>
</dbReference>
<proteinExistence type="predicted"/>
<feature type="region of interest" description="Disordered" evidence="6">
    <location>
        <begin position="577"/>
        <end position="627"/>
    </location>
</feature>
<organism evidence="9 10">
    <name type="scientific">Chlamydomonas eustigma</name>
    <dbReference type="NCBI Taxonomy" id="1157962"/>
    <lineage>
        <taxon>Eukaryota</taxon>
        <taxon>Viridiplantae</taxon>
        <taxon>Chlorophyta</taxon>
        <taxon>core chlorophytes</taxon>
        <taxon>Chlorophyceae</taxon>
        <taxon>CS clade</taxon>
        <taxon>Chlamydomonadales</taxon>
        <taxon>Chlamydomonadaceae</taxon>
        <taxon>Chlamydomonas</taxon>
    </lineage>
</organism>
<accession>A0A250XLI6</accession>
<dbReference type="EMBL" id="BEGY01000110">
    <property type="protein sequence ID" value="GAX83896.1"/>
    <property type="molecule type" value="Genomic_DNA"/>
</dbReference>
<feature type="transmembrane region" description="Helical" evidence="7">
    <location>
        <begin position="98"/>
        <end position="121"/>
    </location>
</feature>
<dbReference type="Gene3D" id="1.10.287.70">
    <property type="match status" value="1"/>
</dbReference>
<keyword evidence="7" id="KW-0812">Transmembrane</keyword>
<feature type="compositionally biased region" description="Polar residues" evidence="6">
    <location>
        <begin position="302"/>
        <end position="317"/>
    </location>
</feature>
<dbReference type="GO" id="GO:0098703">
    <property type="term" value="P:calcium ion import across plasma membrane"/>
    <property type="evidence" value="ECO:0007669"/>
    <property type="project" value="TreeGrafter"/>
</dbReference>
<dbReference type="InterPro" id="IPR002048">
    <property type="entry name" value="EF_hand_dom"/>
</dbReference>
<dbReference type="OrthoDB" id="416585at2759"/>
<name>A0A250XLI6_9CHLO</name>
<dbReference type="PROSITE" id="PS50222">
    <property type="entry name" value="EF_HAND_2"/>
    <property type="match status" value="1"/>
</dbReference>
<protein>
    <recommendedName>
        <fullName evidence="8">EF-hand domain-containing protein</fullName>
    </recommendedName>
</protein>
<evidence type="ECO:0000259" key="8">
    <source>
        <dbReference type="PROSITE" id="PS50222"/>
    </source>
</evidence>
<dbReference type="PANTHER" id="PTHR45628">
    <property type="entry name" value="VOLTAGE-DEPENDENT CALCIUM CHANNEL TYPE A SUBUNIT ALPHA-1"/>
    <property type="match status" value="1"/>
</dbReference>
<keyword evidence="3" id="KW-0406">Ion transport</keyword>
<evidence type="ECO:0000256" key="7">
    <source>
        <dbReference type="SAM" id="Phobius"/>
    </source>
</evidence>
<dbReference type="GO" id="GO:0005509">
    <property type="term" value="F:calcium ion binding"/>
    <property type="evidence" value="ECO:0007669"/>
    <property type="project" value="InterPro"/>
</dbReference>
<keyword evidence="2" id="KW-0851">Voltage-gated channel</keyword>
<evidence type="ECO:0000256" key="4">
    <source>
        <dbReference type="ARBA" id="ARBA00023180"/>
    </source>
</evidence>
<keyword evidence="7" id="KW-1133">Transmembrane helix</keyword>
<dbReference type="Gene3D" id="1.10.238.10">
    <property type="entry name" value="EF-hand"/>
    <property type="match status" value="1"/>
</dbReference>
<evidence type="ECO:0000256" key="2">
    <source>
        <dbReference type="ARBA" id="ARBA00022882"/>
    </source>
</evidence>